<dbReference type="Pfam" id="PF01475">
    <property type="entry name" value="FUR"/>
    <property type="match status" value="1"/>
</dbReference>
<dbReference type="Proteomes" id="UP000184105">
    <property type="component" value="Unassembled WGS sequence"/>
</dbReference>
<proteinExistence type="predicted"/>
<feature type="binding site" evidence="1">
    <location>
        <position position="136"/>
    </location>
    <ligand>
        <name>Zn(2+)</name>
        <dbReference type="ChEBI" id="CHEBI:29105"/>
    </ligand>
</feature>
<dbReference type="GO" id="GO:0003700">
    <property type="term" value="F:DNA-binding transcription factor activity"/>
    <property type="evidence" value="ECO:0007669"/>
    <property type="project" value="InterPro"/>
</dbReference>
<dbReference type="InterPro" id="IPR036390">
    <property type="entry name" value="WH_DNA-bd_sf"/>
</dbReference>
<keyword evidence="1" id="KW-0862">Zinc</keyword>
<dbReference type="Gene3D" id="1.10.10.10">
    <property type="entry name" value="Winged helix-like DNA-binding domain superfamily/Winged helix DNA-binding domain"/>
    <property type="match status" value="1"/>
</dbReference>
<protein>
    <submittedName>
        <fullName evidence="2">Fur family transcriptional regulator, ferric uptake regulator</fullName>
    </submittedName>
</protein>
<dbReference type="GO" id="GO:0046872">
    <property type="term" value="F:metal ion binding"/>
    <property type="evidence" value="ECO:0007669"/>
    <property type="project" value="UniProtKB-KW"/>
</dbReference>
<comment type="cofactor">
    <cofactor evidence="1">
        <name>Zn(2+)</name>
        <dbReference type="ChEBI" id="CHEBI:29105"/>
    </cofactor>
    <text evidence="1">Binds 1 zinc ion per subunit.</text>
</comment>
<reference evidence="2 3" key="1">
    <citation type="submission" date="2016-11" db="EMBL/GenBank/DDBJ databases">
        <authorList>
            <person name="Varghese N."/>
            <person name="Submissions S."/>
        </authorList>
    </citation>
    <scope>NUCLEOTIDE SEQUENCE [LARGE SCALE GENOMIC DNA]</scope>
    <source>
        <strain evidence="2 3">DSM 22613</strain>
    </source>
</reference>
<dbReference type="EMBL" id="FQWA01000048">
    <property type="protein sequence ID" value="SHG17623.1"/>
    <property type="molecule type" value="Genomic_DNA"/>
</dbReference>
<organism evidence="2 3">
    <name type="scientific">Prevotella scopos JCM 17725</name>
    <dbReference type="NCBI Taxonomy" id="1236518"/>
    <lineage>
        <taxon>Bacteria</taxon>
        <taxon>Pseudomonadati</taxon>
        <taxon>Bacteroidota</taxon>
        <taxon>Bacteroidia</taxon>
        <taxon>Bacteroidales</taxon>
        <taxon>Prevotellaceae</taxon>
        <taxon>Prevotella</taxon>
    </lineage>
</organism>
<evidence type="ECO:0000256" key="1">
    <source>
        <dbReference type="PIRSR" id="PIRSR602481-1"/>
    </source>
</evidence>
<dbReference type="SUPFAM" id="SSF46785">
    <property type="entry name" value="Winged helix' DNA-binding domain"/>
    <property type="match status" value="1"/>
</dbReference>
<dbReference type="InterPro" id="IPR002481">
    <property type="entry name" value="FUR"/>
</dbReference>
<gene>
    <name evidence="2" type="ORF">SAMN05444364_14812</name>
</gene>
<feature type="binding site" evidence="1">
    <location>
        <position position="100"/>
    </location>
    <ligand>
        <name>Zn(2+)</name>
        <dbReference type="ChEBI" id="CHEBI:29105"/>
    </ligand>
</feature>
<accession>A0AAX2F7Q6</accession>
<name>A0AAX2F7Q6_9BACT</name>
<evidence type="ECO:0000313" key="3">
    <source>
        <dbReference type="Proteomes" id="UP000184105"/>
    </source>
</evidence>
<sequence>MGEMNDKEIEDLLKAHDIRLTANRILIARTLAGLDYPISMKELESKIQTIDKSNIFRTLLLFKDHHLVHQLEDGNDVVRYELCFSHDVEEDDDMHVHFYCEHCQHTFCLGEISAPQVDLPPGYKQLSINYMVKGFCPKCAHRYYIKG</sequence>
<feature type="binding site" evidence="1">
    <location>
        <position position="139"/>
    </location>
    <ligand>
        <name>Zn(2+)</name>
        <dbReference type="ChEBI" id="CHEBI:29105"/>
    </ligand>
</feature>
<feature type="binding site" evidence="1">
    <location>
        <position position="103"/>
    </location>
    <ligand>
        <name>Zn(2+)</name>
        <dbReference type="ChEBI" id="CHEBI:29105"/>
    </ligand>
</feature>
<comment type="caution">
    <text evidence="2">The sequence shown here is derived from an EMBL/GenBank/DDBJ whole genome shotgun (WGS) entry which is preliminary data.</text>
</comment>
<dbReference type="AlphaFoldDB" id="A0AAX2F7Q6"/>
<evidence type="ECO:0000313" key="2">
    <source>
        <dbReference type="EMBL" id="SHG17623.1"/>
    </source>
</evidence>
<keyword evidence="3" id="KW-1185">Reference proteome</keyword>
<dbReference type="InterPro" id="IPR036388">
    <property type="entry name" value="WH-like_DNA-bd_sf"/>
</dbReference>
<keyword evidence="1" id="KW-0479">Metal-binding</keyword>